<feature type="region of interest" description="Disordered" evidence="1">
    <location>
        <begin position="1237"/>
        <end position="1257"/>
    </location>
</feature>
<dbReference type="InterPro" id="IPR001005">
    <property type="entry name" value="SANT/Myb"/>
</dbReference>
<dbReference type="PROSITE" id="PS51293">
    <property type="entry name" value="SANT"/>
    <property type="match status" value="1"/>
</dbReference>
<accession>A0ABR0VUI8</accession>
<dbReference type="EMBL" id="JABTTQ020000772">
    <property type="protein sequence ID" value="KAK6137956.1"/>
    <property type="molecule type" value="Genomic_DNA"/>
</dbReference>
<feature type="compositionally biased region" description="Basic and acidic residues" evidence="1">
    <location>
        <begin position="454"/>
        <end position="463"/>
    </location>
</feature>
<sequence length="1645" mass="180880">MPPEQLSLDRREYRKRDRFGSDQRFSGEGFGEGESHRCRDQHDYPHASPEQLHWDRRDVRKHHRSGSNQRFSDGGFGGGGPHKWRENHHHPDAAAEKLPWDRRDFCKHDRYESDQRFSGGGFGGGESHRWRDQHDYPHASPEQLHWDRKGFRKHHRSGSDQRFPDGGFGGGGPHRRREQHHEPQSPPPYHHHHNRRQQHCRYSDFRSCRPIPTGHGKEGAWPMYPDEAGHEYPPFGSRYSDRNLEDDNFRHFGSRGDGRYFKSSRENRGSSSQKDWRSPSGEPVASSSGPGRPNTEANKQKSVENTQTGGYPDESGYGYPTFGSRYGDRNLEDDNFRPFGSRSDGRYFRSSRENRGSFSRKEWRSPSGELVASSRGPGRPNTDVDNPKSVENTETGHNNSSKGNNSENTQTCHSNSSKGNNSEITQTCHNNSSKGNNPPHPLPDSLSALSQSVVKDKHEKDGDTADEPASSGQKSEKENVLGSMDWKLKWNRSGLLSRGSGFSCSSSSKSMGMDPIDIVAEVQQKNATPVNSLAAVCVEPAAPAPSDETSSRKKPRLGWGEGLAKYEKKKVEGPEDGATKDGMISSVSMTETMQLYSVSLLDKSPKVANLLDCASPATLSPVACSSSPESGITLEKMEVQLAHAYVHFLIVPSKGMEEKESIKAINIDQDTATTCLVANGKRWNREANDASLDILGEASIIAANINDGIETQQKCTERIFLGASTTHKMPRGDNGQLGRSNSLDMYSNETVAADVLAGICGPVSSEAMSSSITSSVEPADGYQDSKCQRVGSCVKQPLTPDATHNADDECSDESCGKMDPTDWSDEEKSIFIQSVSSYGKDFVMISQCLRTRSMEQCKIFYSKARKCLGLDQILHGACDAVSGDVNGGGSDTEDACVVQTGSVVCNGDLDCKMEEDCPPPEIKCSHESDIVGTSNLKPGFKICGENTLDSMAGEPVSKNSSMGDTQVDGKPVVDFNVDSRELSGANSACTSEHDFRTSSVSTNVESVRVEEGDDCGWPNGSSDSDNKALVEVSDGHHGKDNEGEGLILPEDNFYNKKAEDRGANSSEVRCTAIEMKVEPSGNGFHPSVDLFSSMQKESGCQELPLQQNGHFASVESSMLFSVNEYQRYSSTVALSSVGANGISEKHSQKVGRTGDCQQHLPGYSLSDFVEPSQILTGYPVSMQTVKEINGDVNCVKHVPLQNVPKWDGKLHSDRHTEFSLQKCTTGLRHQSEVVPFPSQESSRDHCTPQSGCSPDVDKAPSRNGYVKLFGKILVPPQERTNSCTQGNGDENGQHHKAGHNSLNLKFSGDQKVNLDSFQSKVDCNNYLASENIPFKNYSCWDENRTQAAIFPPLPDSTLLLAKYPAAFSNQSTPTVKLEQTPLNGVIRTNNDHPFNGVSVFPSREMSSTNNGIADYQFMLQPFTIDMKQPQEVLFSEMQRRNGFGIVQGMQQQARGMVGIDVVGRGRILVGDQYSGVSDPVTAIKMHYAKTQNVNLKAGNILREDDKWTMAALCCTIGVCCYLVIDPVASIFERLFCGRRSESSDESRGYTLGCASLPGSDPIEASRRRFSEALKVGLGMINPRGLEGRNKNPGVTLILYWDRIALKEQPESNQWESNGERLAAERQRLAASGITEKAHRDATENV</sequence>
<gene>
    <name evidence="3" type="ORF">DH2020_028299</name>
</gene>
<feature type="compositionally biased region" description="Basic and acidic residues" evidence="1">
    <location>
        <begin position="33"/>
        <end position="45"/>
    </location>
</feature>
<dbReference type="SMART" id="SM00717">
    <property type="entry name" value="SANT"/>
    <property type="match status" value="1"/>
</dbReference>
<name>A0ABR0VUI8_REHGL</name>
<feature type="compositionally biased region" description="Basic and acidic residues" evidence="1">
    <location>
        <begin position="1635"/>
        <end position="1645"/>
    </location>
</feature>
<feature type="region of interest" description="Disordered" evidence="1">
    <location>
        <begin position="249"/>
        <end position="480"/>
    </location>
</feature>
<dbReference type="SUPFAM" id="SSF46689">
    <property type="entry name" value="Homeodomain-like"/>
    <property type="match status" value="1"/>
</dbReference>
<dbReference type="Pfam" id="PF00249">
    <property type="entry name" value="Myb_DNA-binding"/>
    <property type="match status" value="1"/>
</dbReference>
<dbReference type="Gene3D" id="1.20.58.1880">
    <property type="match status" value="1"/>
</dbReference>
<reference evidence="3 4" key="1">
    <citation type="journal article" date="2021" name="Comput. Struct. Biotechnol. J.">
        <title>De novo genome assembly of the potent medicinal plant Rehmannia glutinosa using nanopore technology.</title>
        <authorList>
            <person name="Ma L."/>
            <person name="Dong C."/>
            <person name="Song C."/>
            <person name="Wang X."/>
            <person name="Zheng X."/>
            <person name="Niu Y."/>
            <person name="Chen S."/>
            <person name="Feng W."/>
        </authorList>
    </citation>
    <scope>NUCLEOTIDE SEQUENCE [LARGE SCALE GENOMIC DNA]</scope>
    <source>
        <strain evidence="3">DH-2019</strain>
    </source>
</reference>
<evidence type="ECO:0000313" key="3">
    <source>
        <dbReference type="EMBL" id="KAK6137956.1"/>
    </source>
</evidence>
<feature type="compositionally biased region" description="Basic and acidic residues" evidence="1">
    <location>
        <begin position="126"/>
        <end position="137"/>
    </location>
</feature>
<comment type="caution">
    <text evidence="3">The sequence shown here is derived from an EMBL/GenBank/DDBJ whole genome shotgun (WGS) entry which is preliminary data.</text>
</comment>
<feature type="region of interest" description="Disordered" evidence="1">
    <location>
        <begin position="1"/>
        <end position="96"/>
    </location>
</feature>
<dbReference type="PANTHER" id="PTHR47340:SF1">
    <property type="entry name" value="DUPLICATED HOMEODOMAIN-LIKE SUPERFAMILY PROTEIN"/>
    <property type="match status" value="1"/>
</dbReference>
<dbReference type="Proteomes" id="UP001318860">
    <property type="component" value="Unassembled WGS sequence"/>
</dbReference>
<feature type="domain" description="SANT" evidence="2">
    <location>
        <begin position="821"/>
        <end position="869"/>
    </location>
</feature>
<feature type="compositionally biased region" description="Polar residues" evidence="1">
    <location>
        <begin position="389"/>
        <end position="436"/>
    </location>
</feature>
<feature type="compositionally biased region" description="Basic and acidic residues" evidence="1">
    <location>
        <begin position="343"/>
        <end position="364"/>
    </location>
</feature>
<protein>
    <recommendedName>
        <fullName evidence="2">SANT domain-containing protein</fullName>
    </recommendedName>
</protein>
<feature type="compositionally biased region" description="Basic residues" evidence="1">
    <location>
        <begin position="189"/>
        <end position="199"/>
    </location>
</feature>
<dbReference type="PANTHER" id="PTHR47340">
    <property type="entry name" value="DUPLICATED HOMEODOMAIN-LIKE SUPERFAMILY PROTEIN"/>
    <property type="match status" value="1"/>
</dbReference>
<evidence type="ECO:0000256" key="1">
    <source>
        <dbReference type="SAM" id="MobiDB-lite"/>
    </source>
</evidence>
<dbReference type="CDD" id="cd00167">
    <property type="entry name" value="SANT"/>
    <property type="match status" value="1"/>
</dbReference>
<evidence type="ECO:0000313" key="4">
    <source>
        <dbReference type="Proteomes" id="UP001318860"/>
    </source>
</evidence>
<dbReference type="InterPro" id="IPR009057">
    <property type="entry name" value="Homeodomain-like_sf"/>
</dbReference>
<feature type="compositionally biased region" description="Basic and acidic residues" evidence="1">
    <location>
        <begin position="249"/>
        <end position="268"/>
    </location>
</feature>
<feature type="region of interest" description="Disordered" evidence="1">
    <location>
        <begin position="112"/>
        <end position="200"/>
    </location>
</feature>
<keyword evidence="4" id="KW-1185">Reference proteome</keyword>
<dbReference type="InterPro" id="IPR017884">
    <property type="entry name" value="SANT_dom"/>
</dbReference>
<organism evidence="3 4">
    <name type="scientific">Rehmannia glutinosa</name>
    <name type="common">Chinese foxglove</name>
    <dbReference type="NCBI Taxonomy" id="99300"/>
    <lineage>
        <taxon>Eukaryota</taxon>
        <taxon>Viridiplantae</taxon>
        <taxon>Streptophyta</taxon>
        <taxon>Embryophyta</taxon>
        <taxon>Tracheophyta</taxon>
        <taxon>Spermatophyta</taxon>
        <taxon>Magnoliopsida</taxon>
        <taxon>eudicotyledons</taxon>
        <taxon>Gunneridae</taxon>
        <taxon>Pentapetalae</taxon>
        <taxon>asterids</taxon>
        <taxon>lamiids</taxon>
        <taxon>Lamiales</taxon>
        <taxon>Orobanchaceae</taxon>
        <taxon>Rehmannieae</taxon>
        <taxon>Rehmannia</taxon>
    </lineage>
</organism>
<proteinExistence type="predicted"/>
<feature type="compositionally biased region" description="Basic and acidic residues" evidence="1">
    <location>
        <begin position="7"/>
        <end position="21"/>
    </location>
</feature>
<feature type="compositionally biased region" description="Basic and acidic residues" evidence="1">
    <location>
        <begin position="326"/>
        <end position="336"/>
    </location>
</feature>
<feature type="region of interest" description="Disordered" evidence="1">
    <location>
        <begin position="1625"/>
        <end position="1645"/>
    </location>
</feature>
<evidence type="ECO:0000259" key="2">
    <source>
        <dbReference type="PROSITE" id="PS51293"/>
    </source>
</evidence>